<keyword evidence="2" id="KW-1185">Reference proteome</keyword>
<reference evidence="1" key="1">
    <citation type="submission" date="2023-03" db="EMBL/GenBank/DDBJ databases">
        <title>Massive genome expansion in bonnet fungi (Mycena s.s.) driven by repeated elements and novel gene families across ecological guilds.</title>
        <authorList>
            <consortium name="Lawrence Berkeley National Laboratory"/>
            <person name="Harder C.B."/>
            <person name="Miyauchi S."/>
            <person name="Viragh M."/>
            <person name="Kuo A."/>
            <person name="Thoen E."/>
            <person name="Andreopoulos B."/>
            <person name="Lu D."/>
            <person name="Skrede I."/>
            <person name="Drula E."/>
            <person name="Henrissat B."/>
            <person name="Morin E."/>
            <person name="Kohler A."/>
            <person name="Barry K."/>
            <person name="LaButti K."/>
            <person name="Morin E."/>
            <person name="Salamov A."/>
            <person name="Lipzen A."/>
            <person name="Mereny Z."/>
            <person name="Hegedus B."/>
            <person name="Baldrian P."/>
            <person name="Stursova M."/>
            <person name="Weitz H."/>
            <person name="Taylor A."/>
            <person name="Grigoriev I.V."/>
            <person name="Nagy L.G."/>
            <person name="Martin F."/>
            <person name="Kauserud H."/>
        </authorList>
    </citation>
    <scope>NUCLEOTIDE SEQUENCE</scope>
    <source>
        <strain evidence="1">CBHHK067</strain>
    </source>
</reference>
<accession>A0AAD7MB93</accession>
<dbReference type="EMBL" id="JARKIE010000003">
    <property type="protein sequence ID" value="KAJ7708917.1"/>
    <property type="molecule type" value="Genomic_DNA"/>
</dbReference>
<protein>
    <recommendedName>
        <fullName evidence="3">Retrotransposon gag domain-containing protein</fullName>
    </recommendedName>
</protein>
<gene>
    <name evidence="1" type="ORF">B0H17DRAFT_1191418</name>
</gene>
<name>A0AAD7MB93_MYCRO</name>
<organism evidence="1 2">
    <name type="scientific">Mycena rosella</name>
    <name type="common">Pink bonnet</name>
    <name type="synonym">Agaricus rosellus</name>
    <dbReference type="NCBI Taxonomy" id="1033263"/>
    <lineage>
        <taxon>Eukaryota</taxon>
        <taxon>Fungi</taxon>
        <taxon>Dikarya</taxon>
        <taxon>Basidiomycota</taxon>
        <taxon>Agaricomycotina</taxon>
        <taxon>Agaricomycetes</taxon>
        <taxon>Agaricomycetidae</taxon>
        <taxon>Agaricales</taxon>
        <taxon>Marasmiineae</taxon>
        <taxon>Mycenaceae</taxon>
        <taxon>Mycena</taxon>
    </lineage>
</organism>
<dbReference type="AlphaFoldDB" id="A0AAD7MB93"/>
<proteinExistence type="predicted"/>
<evidence type="ECO:0008006" key="3">
    <source>
        <dbReference type="Google" id="ProtNLM"/>
    </source>
</evidence>
<comment type="caution">
    <text evidence="1">The sequence shown here is derived from an EMBL/GenBank/DDBJ whole genome shotgun (WGS) entry which is preliminary data.</text>
</comment>
<sequence length="402" mass="45066">MALACSELQDGCYNYFSHKDTVPVKQVSIILGCFEDIKINNWMRPATTCKRLTALTFNEFMAEFCKKFLKPDWKEATRKEVLSSHMKKTETFEKWVTHVQSLTALLTDNASASSMALDDKHIRHTLKAGMPDLSRRYTNNTTAPKVANTNIDEWLRQVVEIDDAHHYEDECMAFFVANAEKGKHKVVVDTGDEHLTKKPFTPLYKANVNAKPSSSSFAPSSAALSGFCPPLTNNEHALLKANDGCNKCRVFFAGHRSNSCPNGYPSATSYTERTQANIAATKKLLKGKSVAIIMPGVEDQSDSEDDSDEPSDMSLCSPHRVAHLHWDCLVEEPMSNLPLEIIALIDNGAHLVLIDADLVNKLEMRRFKLHKLEPVSLAMTPDDAEPIHYLTEYVKLCLHSRH</sequence>
<dbReference type="Proteomes" id="UP001221757">
    <property type="component" value="Unassembled WGS sequence"/>
</dbReference>
<evidence type="ECO:0000313" key="1">
    <source>
        <dbReference type="EMBL" id="KAJ7708917.1"/>
    </source>
</evidence>
<evidence type="ECO:0000313" key="2">
    <source>
        <dbReference type="Proteomes" id="UP001221757"/>
    </source>
</evidence>